<reference evidence="4" key="1">
    <citation type="submission" date="2025-08" db="UniProtKB">
        <authorList>
            <consortium name="RefSeq"/>
        </authorList>
    </citation>
    <scope>IDENTIFICATION</scope>
    <source>
        <strain evidence="4">S238N-H82</strain>
        <tissue evidence="4">Testes</tissue>
    </source>
</reference>
<protein>
    <submittedName>
        <fullName evidence="4">Uncharacterized protein LOC118408776</fullName>
    </submittedName>
</protein>
<keyword evidence="1" id="KW-0175">Coiled coil</keyword>
<proteinExistence type="predicted"/>
<dbReference type="Gene3D" id="3.30.70.1820">
    <property type="entry name" value="L1 transposable element, RRM domain"/>
    <property type="match status" value="1"/>
</dbReference>
<gene>
    <name evidence="4" type="primary">LOC118408776</name>
</gene>
<evidence type="ECO:0000256" key="1">
    <source>
        <dbReference type="SAM" id="Coils"/>
    </source>
</evidence>
<dbReference type="Proteomes" id="UP000001554">
    <property type="component" value="Unplaced"/>
</dbReference>
<dbReference type="AlphaFoldDB" id="A0A9J7HTP5"/>
<evidence type="ECO:0000256" key="2">
    <source>
        <dbReference type="SAM" id="MobiDB-lite"/>
    </source>
</evidence>
<dbReference type="GeneID" id="118408776"/>
<dbReference type="RefSeq" id="XP_035665530.1">
    <property type="nucleotide sequence ID" value="XM_035809637.1"/>
</dbReference>
<feature type="region of interest" description="Disordered" evidence="2">
    <location>
        <begin position="1"/>
        <end position="35"/>
    </location>
</feature>
<sequence length="270" mass="31115">MPRHKPTPPSNNDPKKRKYSSTGSQTDEELDTEGSDIKSILQTIKVQLAELATTKQQVGENSLHIVNIAKASQHLEDEVSDLKKKLTELSEKVRIYQENQVKYEREKVKSQHKQVQMEAQSRRENLIFYNVPEEPSEKPQRTEKLLTQILEHNAKIPGNVVKNIKFQRVHRLGRTRIGDNARPRPIIAKFVWFKDREMVRGAARNLKGTNFGIAEDFPRQIREVRKKLMPVLRAARAAQPPKFAVLNVDQLYIDGDLYTGPESKRPYTTT</sequence>
<dbReference type="PANTHER" id="PTHR11505">
    <property type="entry name" value="L1 TRANSPOSABLE ELEMENT-RELATED"/>
    <property type="match status" value="1"/>
</dbReference>
<feature type="coiled-coil region" evidence="1">
    <location>
        <begin position="65"/>
        <end position="106"/>
    </location>
</feature>
<name>A0A9J7HTP5_BRAFL</name>
<keyword evidence="3" id="KW-1185">Reference proteome</keyword>
<evidence type="ECO:0000313" key="3">
    <source>
        <dbReference type="Proteomes" id="UP000001554"/>
    </source>
</evidence>
<organism evidence="3 4">
    <name type="scientific">Branchiostoma floridae</name>
    <name type="common">Florida lancelet</name>
    <name type="synonym">Amphioxus</name>
    <dbReference type="NCBI Taxonomy" id="7739"/>
    <lineage>
        <taxon>Eukaryota</taxon>
        <taxon>Metazoa</taxon>
        <taxon>Chordata</taxon>
        <taxon>Cephalochordata</taxon>
        <taxon>Leptocardii</taxon>
        <taxon>Amphioxiformes</taxon>
        <taxon>Branchiostomatidae</taxon>
        <taxon>Branchiostoma</taxon>
    </lineage>
</organism>
<dbReference type="KEGG" id="bfo:118408776"/>
<evidence type="ECO:0000313" key="4">
    <source>
        <dbReference type="RefSeq" id="XP_035665530.1"/>
    </source>
</evidence>
<dbReference type="InterPro" id="IPR004244">
    <property type="entry name" value="Transposase_22"/>
</dbReference>
<accession>A0A9J7HTP5</accession>
<dbReference type="OMA" id="VWFKDRE"/>
<dbReference type="OrthoDB" id="5971988at2759"/>